<evidence type="ECO:0000313" key="2">
    <source>
        <dbReference type="EMBL" id="HIX52704.1"/>
    </source>
</evidence>
<dbReference type="NCBIfam" id="NF005304">
    <property type="entry name" value="PRK06835.1"/>
    <property type="match status" value="1"/>
</dbReference>
<feature type="domain" description="AAA+ ATPase" evidence="1">
    <location>
        <begin position="182"/>
        <end position="314"/>
    </location>
</feature>
<dbReference type="CDD" id="cd00009">
    <property type="entry name" value="AAA"/>
    <property type="match status" value="1"/>
</dbReference>
<gene>
    <name evidence="2" type="ORF">IAA28_07855</name>
</gene>
<dbReference type="PANTHER" id="PTHR30050">
    <property type="entry name" value="CHROMOSOMAL REPLICATION INITIATOR PROTEIN DNAA"/>
    <property type="match status" value="1"/>
</dbReference>
<dbReference type="SUPFAM" id="SSF52540">
    <property type="entry name" value="P-loop containing nucleoside triphosphate hydrolases"/>
    <property type="match status" value="1"/>
</dbReference>
<name>A0A9D2AXG7_9FIRM</name>
<dbReference type="SMART" id="SM00382">
    <property type="entry name" value="AAA"/>
    <property type="match status" value="1"/>
</dbReference>
<dbReference type="PANTHER" id="PTHR30050:SF4">
    <property type="entry name" value="ATP-BINDING PROTEIN RV3427C IN INSERTION SEQUENCE-RELATED"/>
    <property type="match status" value="1"/>
</dbReference>
<dbReference type="Proteomes" id="UP000886780">
    <property type="component" value="Unassembled WGS sequence"/>
</dbReference>
<sequence length="331" mass="38444">MALSNSQYDAIIREYGRQQLQNKHEQDKRVAEIYRVIPAVRELDEAITTTAADAGRRLLAGDDQALPRMRASLADLREQKEVLLRSKGYPADYMEMHYRCPDCRDTGYVDGKKCHCFRKAQMRLLYAQSNIEEVVRRENFSTFSYDYYDDEKVLPGIGRTAREHMRQVTAVCRQFVEEFGEAKGNILLTGNTGVGKTFLANCIAKELMDRYYSVIYLSSGDLFDIFSKWKFDSQAEEGMKDMYEYILDCDLLVIDDLGTELNNSFTSSQLFYCLNERLNRKKGTVISTNLSLNALRDTYTERVTSRIMSYYRILPVYGDDIRLKKRREGRE</sequence>
<dbReference type="Gene3D" id="3.40.50.300">
    <property type="entry name" value="P-loop containing nucleotide triphosphate hydrolases"/>
    <property type="match status" value="1"/>
</dbReference>
<reference evidence="2" key="1">
    <citation type="journal article" date="2021" name="PeerJ">
        <title>Extensive microbial diversity within the chicken gut microbiome revealed by metagenomics and culture.</title>
        <authorList>
            <person name="Gilroy R."/>
            <person name="Ravi A."/>
            <person name="Getino M."/>
            <person name="Pursley I."/>
            <person name="Horton D.L."/>
            <person name="Alikhan N.F."/>
            <person name="Baker D."/>
            <person name="Gharbi K."/>
            <person name="Hall N."/>
            <person name="Watson M."/>
            <person name="Adriaenssens E.M."/>
            <person name="Foster-Nyarko E."/>
            <person name="Jarju S."/>
            <person name="Secka A."/>
            <person name="Antonio M."/>
            <person name="Oren A."/>
            <person name="Chaudhuri R.R."/>
            <person name="La Ragione R."/>
            <person name="Hildebrand F."/>
            <person name="Pallen M.J."/>
        </authorList>
    </citation>
    <scope>NUCLEOTIDE SEQUENCE</scope>
    <source>
        <strain evidence="2">ChiGjej4B4-12881</strain>
    </source>
</reference>
<keyword evidence="2" id="KW-0067">ATP-binding</keyword>
<dbReference type="Pfam" id="PF01695">
    <property type="entry name" value="IstB_IS21"/>
    <property type="match status" value="1"/>
</dbReference>
<organism evidence="2 3">
    <name type="scientific">Candidatus Lachnoclostridium stercoripullorum</name>
    <dbReference type="NCBI Taxonomy" id="2838635"/>
    <lineage>
        <taxon>Bacteria</taxon>
        <taxon>Bacillati</taxon>
        <taxon>Bacillota</taxon>
        <taxon>Clostridia</taxon>
        <taxon>Lachnospirales</taxon>
        <taxon>Lachnospiraceae</taxon>
    </lineage>
</organism>
<dbReference type="AlphaFoldDB" id="A0A9D2AXG7"/>
<dbReference type="GO" id="GO:0006260">
    <property type="term" value="P:DNA replication"/>
    <property type="evidence" value="ECO:0007669"/>
    <property type="project" value="TreeGrafter"/>
</dbReference>
<dbReference type="InterPro" id="IPR002611">
    <property type="entry name" value="IstB_ATP-bd"/>
</dbReference>
<protein>
    <submittedName>
        <fullName evidence="2">ATP-binding protein</fullName>
    </submittedName>
</protein>
<evidence type="ECO:0000259" key="1">
    <source>
        <dbReference type="SMART" id="SM00382"/>
    </source>
</evidence>
<proteinExistence type="predicted"/>
<dbReference type="GO" id="GO:0005524">
    <property type="term" value="F:ATP binding"/>
    <property type="evidence" value="ECO:0007669"/>
    <property type="project" value="UniProtKB-KW"/>
</dbReference>
<comment type="caution">
    <text evidence="2">The sequence shown here is derived from an EMBL/GenBank/DDBJ whole genome shotgun (WGS) entry which is preliminary data.</text>
</comment>
<reference evidence="2" key="2">
    <citation type="submission" date="2021-04" db="EMBL/GenBank/DDBJ databases">
        <authorList>
            <person name="Gilroy R."/>
        </authorList>
    </citation>
    <scope>NUCLEOTIDE SEQUENCE</scope>
    <source>
        <strain evidence="2">ChiGjej4B4-12881</strain>
    </source>
</reference>
<evidence type="ECO:0000313" key="3">
    <source>
        <dbReference type="Proteomes" id="UP000886780"/>
    </source>
</evidence>
<dbReference type="EMBL" id="DXEU01000140">
    <property type="protein sequence ID" value="HIX52704.1"/>
    <property type="molecule type" value="Genomic_DNA"/>
</dbReference>
<dbReference type="InterPro" id="IPR003593">
    <property type="entry name" value="AAA+_ATPase"/>
</dbReference>
<keyword evidence="2" id="KW-0547">Nucleotide-binding</keyword>
<dbReference type="InterPro" id="IPR027417">
    <property type="entry name" value="P-loop_NTPase"/>
</dbReference>
<accession>A0A9D2AXG7</accession>